<evidence type="ECO:0000313" key="2">
    <source>
        <dbReference type="EMBL" id="RKR02411.1"/>
    </source>
</evidence>
<dbReference type="OrthoDB" id="9804790at2"/>
<dbReference type="InterPro" id="IPR020471">
    <property type="entry name" value="AKR"/>
</dbReference>
<dbReference type="PANTHER" id="PTHR42686:SF1">
    <property type="entry name" value="GH17980P-RELATED"/>
    <property type="match status" value="1"/>
</dbReference>
<dbReference type="InterPro" id="IPR036812">
    <property type="entry name" value="NAD(P)_OxRdtase_dom_sf"/>
</dbReference>
<evidence type="ECO:0000313" key="3">
    <source>
        <dbReference type="Proteomes" id="UP000281975"/>
    </source>
</evidence>
<dbReference type="CDD" id="cd19152">
    <property type="entry name" value="AKR_AKR15A"/>
    <property type="match status" value="1"/>
</dbReference>
<dbReference type="GO" id="GO:0016491">
    <property type="term" value="F:oxidoreductase activity"/>
    <property type="evidence" value="ECO:0007669"/>
    <property type="project" value="InterPro"/>
</dbReference>
<comment type="caution">
    <text evidence="2">The sequence shown here is derived from an EMBL/GenBank/DDBJ whole genome shotgun (WGS) entry which is preliminary data.</text>
</comment>
<sequence>MRDDFPQPIGFGTAPLGNMNRAVPEEQAQATLQATWDNGIRMFDTAPHYGTGLAEIRLGDFLSQQPRDEYFLCTKVGRLITDERIELDPGDQFGNGRALKKYFDYSADGTLRSIEQSLERLKTDQLDVVWIHDVSEDMHGPAWEERFDEAMNGAAQALTRLREEGVIRGWGLGVNLVEPCLRALDRADPDAFLQAGRYSLLDHHEALDQLFPRCEERDIKVVMGGTFNSGILAGGELYEYAPAPQEKIEQTRRLQAVCDRFGVDLKAAALQFSGEPEAVQAQIPGATRPERIAENLRLFNMPIPDEFWVALKEEQLIPAHAPIPRAASRLA</sequence>
<gene>
    <name evidence="2" type="ORF">C7446_2125</name>
</gene>
<dbReference type="AlphaFoldDB" id="A0A420WV10"/>
<accession>A0A420WV10</accession>
<dbReference type="Pfam" id="PF00248">
    <property type="entry name" value="Aldo_ket_red"/>
    <property type="match status" value="1"/>
</dbReference>
<protein>
    <submittedName>
        <fullName evidence="2">D-threo-aldose 1-dehydrogenase</fullName>
    </submittedName>
</protein>
<proteinExistence type="predicted"/>
<evidence type="ECO:0000259" key="1">
    <source>
        <dbReference type="Pfam" id="PF00248"/>
    </source>
</evidence>
<dbReference type="EMBL" id="RBIN01000006">
    <property type="protein sequence ID" value="RKR02411.1"/>
    <property type="molecule type" value="Genomic_DNA"/>
</dbReference>
<dbReference type="Proteomes" id="UP000281975">
    <property type="component" value="Unassembled WGS sequence"/>
</dbReference>
<name>A0A420WV10_9GAMM</name>
<keyword evidence="3" id="KW-1185">Reference proteome</keyword>
<dbReference type="SUPFAM" id="SSF51430">
    <property type="entry name" value="NAD(P)-linked oxidoreductase"/>
    <property type="match status" value="1"/>
</dbReference>
<dbReference type="PANTHER" id="PTHR42686">
    <property type="entry name" value="GH17980P-RELATED"/>
    <property type="match status" value="1"/>
</dbReference>
<organism evidence="2 3">
    <name type="scientific">Kushneria sinocarnis</name>
    <dbReference type="NCBI Taxonomy" id="595502"/>
    <lineage>
        <taxon>Bacteria</taxon>
        <taxon>Pseudomonadati</taxon>
        <taxon>Pseudomonadota</taxon>
        <taxon>Gammaproteobacteria</taxon>
        <taxon>Oceanospirillales</taxon>
        <taxon>Halomonadaceae</taxon>
        <taxon>Kushneria</taxon>
    </lineage>
</organism>
<dbReference type="GO" id="GO:0005829">
    <property type="term" value="C:cytosol"/>
    <property type="evidence" value="ECO:0007669"/>
    <property type="project" value="TreeGrafter"/>
</dbReference>
<reference evidence="2 3" key="1">
    <citation type="submission" date="2018-10" db="EMBL/GenBank/DDBJ databases">
        <title>Genomic Encyclopedia of Type Strains, Phase IV (KMG-IV): sequencing the most valuable type-strain genomes for metagenomic binning, comparative biology and taxonomic classification.</title>
        <authorList>
            <person name="Goeker M."/>
        </authorList>
    </citation>
    <scope>NUCLEOTIDE SEQUENCE [LARGE SCALE GENOMIC DNA]</scope>
    <source>
        <strain evidence="2 3">DSM 23229</strain>
    </source>
</reference>
<dbReference type="InterPro" id="IPR023210">
    <property type="entry name" value="NADP_OxRdtase_dom"/>
</dbReference>
<dbReference type="Gene3D" id="3.20.20.100">
    <property type="entry name" value="NADP-dependent oxidoreductase domain"/>
    <property type="match status" value="1"/>
</dbReference>
<dbReference type="RefSeq" id="WP_121173072.1">
    <property type="nucleotide sequence ID" value="NZ_RBIN01000006.1"/>
</dbReference>
<feature type="domain" description="NADP-dependent oxidoreductase" evidence="1">
    <location>
        <begin position="8"/>
        <end position="313"/>
    </location>
</feature>